<feature type="domain" description="Aminotransferase class V" evidence="3">
    <location>
        <begin position="27"/>
        <end position="430"/>
    </location>
</feature>
<dbReference type="EC" id="2.8.1.7" evidence="4"/>
<evidence type="ECO:0000259" key="3">
    <source>
        <dbReference type="Pfam" id="PF00266"/>
    </source>
</evidence>
<organism evidence="4 5">
    <name type="scientific">Sporotomaculum syntrophicum</name>
    <dbReference type="NCBI Taxonomy" id="182264"/>
    <lineage>
        <taxon>Bacteria</taxon>
        <taxon>Bacillati</taxon>
        <taxon>Bacillota</taxon>
        <taxon>Clostridia</taxon>
        <taxon>Eubacteriales</taxon>
        <taxon>Desulfallaceae</taxon>
        <taxon>Sporotomaculum</taxon>
    </lineage>
</organism>
<dbReference type="InterPro" id="IPR015421">
    <property type="entry name" value="PyrdxlP-dep_Trfase_major"/>
</dbReference>
<dbReference type="SUPFAM" id="SSF53383">
    <property type="entry name" value="PLP-dependent transferases"/>
    <property type="match status" value="1"/>
</dbReference>
<dbReference type="Proteomes" id="UP000798488">
    <property type="component" value="Unassembled WGS sequence"/>
</dbReference>
<dbReference type="Pfam" id="PF00266">
    <property type="entry name" value="Aminotran_5"/>
    <property type="match status" value="1"/>
</dbReference>
<comment type="caution">
    <text evidence="4">The sequence shown here is derived from an EMBL/GenBank/DDBJ whole genome shotgun (WGS) entry which is preliminary data.</text>
</comment>
<dbReference type="PANTHER" id="PTHR43586:SF8">
    <property type="entry name" value="CYSTEINE DESULFURASE 1, CHLOROPLASTIC"/>
    <property type="match status" value="1"/>
</dbReference>
<dbReference type="RefSeq" id="WP_161821744.1">
    <property type="nucleotide sequence ID" value="NZ_LSRS01000003.1"/>
</dbReference>
<evidence type="ECO:0000256" key="2">
    <source>
        <dbReference type="ARBA" id="ARBA00022898"/>
    </source>
</evidence>
<protein>
    <submittedName>
        <fullName evidence="4">Cysteine desulfurase</fullName>
        <ecNumber evidence="4">2.8.1.7</ecNumber>
    </submittedName>
</protein>
<dbReference type="EMBL" id="LSRS01000003">
    <property type="protein sequence ID" value="KAF1085249.1"/>
    <property type="molecule type" value="Genomic_DNA"/>
</dbReference>
<dbReference type="Gene3D" id="3.40.640.10">
    <property type="entry name" value="Type I PLP-dependent aspartate aminotransferase-like (Major domain)"/>
    <property type="match status" value="1"/>
</dbReference>
<dbReference type="GO" id="GO:0031071">
    <property type="term" value="F:cysteine desulfurase activity"/>
    <property type="evidence" value="ECO:0007669"/>
    <property type="project" value="UniProtKB-EC"/>
</dbReference>
<reference evidence="4" key="1">
    <citation type="submission" date="2016-02" db="EMBL/GenBank/DDBJ databases">
        <title>Draft Genome Sequence of Sporotomaculum syntrophicum Strain FB, a Syntrophic Benzoate Degrader.</title>
        <authorList>
            <person name="Nobu M.K."/>
            <person name="Narihiro T."/>
            <person name="Qiu Y.-L."/>
            <person name="Ohashi A."/>
            <person name="Liu W.-T."/>
            <person name="Yuji S."/>
        </authorList>
    </citation>
    <scope>NUCLEOTIDE SEQUENCE</scope>
    <source>
        <strain evidence="4">FB</strain>
    </source>
</reference>
<dbReference type="InterPro" id="IPR015422">
    <property type="entry name" value="PyrdxlP-dep_Trfase_small"/>
</dbReference>
<dbReference type="PANTHER" id="PTHR43586">
    <property type="entry name" value="CYSTEINE DESULFURASE"/>
    <property type="match status" value="1"/>
</dbReference>
<gene>
    <name evidence="4" type="primary">csd_2</name>
    <name evidence="4" type="ORF">SPSYN_01385</name>
</gene>
<evidence type="ECO:0000313" key="5">
    <source>
        <dbReference type="Proteomes" id="UP000798488"/>
    </source>
</evidence>
<dbReference type="Gene3D" id="3.90.1150.10">
    <property type="entry name" value="Aspartate Aminotransferase, domain 1"/>
    <property type="match status" value="1"/>
</dbReference>
<keyword evidence="2" id="KW-0663">Pyridoxal phosphate</keyword>
<keyword evidence="5" id="KW-1185">Reference proteome</keyword>
<dbReference type="InterPro" id="IPR015424">
    <property type="entry name" value="PyrdxlP-dep_Trfase"/>
</dbReference>
<name>A0A9D2WQ09_9FIRM</name>
<keyword evidence="4" id="KW-0808">Transferase</keyword>
<comment type="cofactor">
    <cofactor evidence="1">
        <name>pyridoxal 5'-phosphate</name>
        <dbReference type="ChEBI" id="CHEBI:597326"/>
    </cofactor>
</comment>
<accession>A0A9D2WQ09</accession>
<sequence length="447" mass="50533">MNSRKSIEECRADFPALKRQRMGKPPIYLDNACTTLVPKQVIESIQEYYTEYPSCSGTRSRHWFAQEVNERIEGDPSKGIKGSRQMIAEFINAGSKKEIIFTLNATHALNLVALGFPFRTGDVVLLTDKEHNSNLLPWLKMQKAGRIKVDFIQPDAQDNFDLDAFEQRLKTGRVRLVSMAYTSNITGYTIPAKAITQIAHQYGALVLFDGAQAVPHQTVDVQSLDVDFLVFSLHKMCGPRGVGVLYGKKELLGQQPHEEDEIEQVLAPVIQGGGTVADATYHDYTLMLPPDRFEAGIQDYPALIASGAAVQYLQQLGLDRIRDHETSLNHFLTEELLNRYGDTGWFRIVGPQDAAQRGGILTFEVKRPNAPGLAADLSEKNNVMIRDGVFCVHAYFNEKFGPQWTRPIAHSEHRMVYRVSCYFYNTMEECRVFLETLDEIFKERGYI</sequence>
<proteinExistence type="predicted"/>
<evidence type="ECO:0000256" key="1">
    <source>
        <dbReference type="ARBA" id="ARBA00001933"/>
    </source>
</evidence>
<dbReference type="InterPro" id="IPR000192">
    <property type="entry name" value="Aminotrans_V_dom"/>
</dbReference>
<dbReference type="OrthoDB" id="9804366at2"/>
<evidence type="ECO:0000313" key="4">
    <source>
        <dbReference type="EMBL" id="KAF1085249.1"/>
    </source>
</evidence>
<dbReference type="AlphaFoldDB" id="A0A9D2WQ09"/>